<dbReference type="Proteomes" id="UP000053766">
    <property type="component" value="Unassembled WGS sequence"/>
</dbReference>
<evidence type="ECO:0000259" key="3">
    <source>
        <dbReference type="Pfam" id="PF23071"/>
    </source>
</evidence>
<reference evidence="5" key="2">
    <citation type="journal article" date="2016" name="Sci. Rep.">
        <title>Dictyocaulus viviparus genome, variome and transcriptome elucidate lungworm biology and support future intervention.</title>
        <authorList>
            <person name="McNulty S.N."/>
            <person name="Strube C."/>
            <person name="Rosa B.A."/>
            <person name="Martin J.C."/>
            <person name="Tyagi R."/>
            <person name="Choi Y.J."/>
            <person name="Wang Q."/>
            <person name="Hallsworth Pepin K."/>
            <person name="Zhang X."/>
            <person name="Ozersky P."/>
            <person name="Wilson R.K."/>
            <person name="Sternberg P.W."/>
            <person name="Gasser R.B."/>
            <person name="Mitreva M."/>
        </authorList>
    </citation>
    <scope>NUCLEOTIDE SEQUENCE [LARGE SCALE GENOMIC DNA]</scope>
    <source>
        <strain evidence="5">HannoverDv2000</strain>
    </source>
</reference>
<protein>
    <submittedName>
        <fullName evidence="4">Uncharacterized protein</fullName>
    </submittedName>
</protein>
<evidence type="ECO:0000259" key="2">
    <source>
        <dbReference type="Pfam" id="PF23070"/>
    </source>
</evidence>
<dbReference type="Pfam" id="PF23069">
    <property type="entry name" value="DUF7042"/>
    <property type="match status" value="1"/>
</dbReference>
<dbReference type="STRING" id="29172.A0A0D8XRJ5"/>
<dbReference type="InterPro" id="IPR055470">
    <property type="entry name" value="DUF7042"/>
</dbReference>
<evidence type="ECO:0000313" key="4">
    <source>
        <dbReference type="EMBL" id="KJH47293.1"/>
    </source>
</evidence>
<evidence type="ECO:0000313" key="5">
    <source>
        <dbReference type="Proteomes" id="UP000053766"/>
    </source>
</evidence>
<dbReference type="PANTHER" id="PTHR22255">
    <property type="entry name" value="LP06548P"/>
    <property type="match status" value="1"/>
</dbReference>
<keyword evidence="5" id="KW-1185">Reference proteome</keyword>
<feature type="domain" description="DUF7042" evidence="1">
    <location>
        <begin position="211"/>
        <end position="331"/>
    </location>
</feature>
<dbReference type="PANTHER" id="PTHR22255:SF4">
    <property type="entry name" value="CATION-INDEPENDENT MANNOSE-6-PHOSPHATE RECEPTOR"/>
    <property type="match status" value="1"/>
</dbReference>
<gene>
    <name evidence="4" type="ORF">DICVIV_06594</name>
</gene>
<reference evidence="4 5" key="1">
    <citation type="submission" date="2013-11" db="EMBL/GenBank/DDBJ databases">
        <title>Draft genome of the bovine lungworm Dictyocaulus viviparus.</title>
        <authorList>
            <person name="Mitreva M."/>
        </authorList>
    </citation>
    <scope>NUCLEOTIDE SEQUENCE [LARGE SCALE GENOMIC DNA]</scope>
    <source>
        <strain evidence="4 5">HannoverDv2000</strain>
    </source>
</reference>
<dbReference type="InterPro" id="IPR055471">
    <property type="entry name" value="DUF7043"/>
</dbReference>
<dbReference type="InterPro" id="IPR055472">
    <property type="entry name" value="DUF7044"/>
</dbReference>
<dbReference type="Pfam" id="PF23071">
    <property type="entry name" value="DUF7044"/>
    <property type="match status" value="1"/>
</dbReference>
<name>A0A0D8XRJ5_DICVI</name>
<feature type="domain" description="DUF7043" evidence="2">
    <location>
        <begin position="340"/>
        <end position="434"/>
    </location>
</feature>
<organism evidence="4 5">
    <name type="scientific">Dictyocaulus viviparus</name>
    <name type="common">Bovine lungworm</name>
    <dbReference type="NCBI Taxonomy" id="29172"/>
    <lineage>
        <taxon>Eukaryota</taxon>
        <taxon>Metazoa</taxon>
        <taxon>Ecdysozoa</taxon>
        <taxon>Nematoda</taxon>
        <taxon>Chromadorea</taxon>
        <taxon>Rhabditida</taxon>
        <taxon>Rhabditina</taxon>
        <taxon>Rhabditomorpha</taxon>
        <taxon>Strongyloidea</taxon>
        <taxon>Metastrongylidae</taxon>
        <taxon>Dictyocaulus</taxon>
    </lineage>
</organism>
<dbReference type="Pfam" id="PF23070">
    <property type="entry name" value="DUF7043"/>
    <property type="match status" value="1"/>
</dbReference>
<feature type="domain" description="DUF7044" evidence="3">
    <location>
        <begin position="115"/>
        <end position="210"/>
    </location>
</feature>
<dbReference type="EMBL" id="KN716313">
    <property type="protein sequence ID" value="KJH47293.1"/>
    <property type="molecule type" value="Genomic_DNA"/>
</dbReference>
<evidence type="ECO:0000259" key="1">
    <source>
        <dbReference type="Pfam" id="PF23069"/>
    </source>
</evidence>
<dbReference type="AlphaFoldDB" id="A0A0D8XRJ5"/>
<sequence>MKQSCGRIRTYASVRLPHNPLRIVNNTCSTTTTVILETSAHRVGIKMYYSLHEFIGVLNRSDDVQKIIRPLTVSHENLNLTVSFANPIRYSVFQVLRTMIRLTFVLLLLSQILFGCRIDNALHGVFKRQIKSNRNLIFDSTFVDPIIYDEIIISATSISDFGECYEKFGSSYVLGMKQMGRPICYRCVTPILKSGNILQLAYQQGTDAEAAACHLDGRFSLKYDLMGADLSCGINSRSEVNNCESSTTIAVKFRNCSFPDFVRFLEMTLKCIGSFRDSMGERYIIVMNEESEEYRCGLLMTSTDHTSVFFSKDSSCALLTENTTFEKYELRPIKSEHIRSPCQFPTWIRGEYNLLTVTADWLQYAQIGQDTVAVTSRCVHVNENRILVYSETKCGEPVGYHCLWFSPRSQSLIEFKTTIPQEDVNATTCREYATPSNLQTEDCFNVSVDCDDNTKMKITASQCTTNSVYDSGCLTESQLKPARKPVNSTLKASSTIQIDTDHEDLSGQSIPIGKASFVKSGSELASEKNHASTPIVLISSIFLFYLSLLRC</sequence>
<dbReference type="OrthoDB" id="6380161at2759"/>
<accession>A0A0D8XRJ5</accession>
<proteinExistence type="predicted"/>